<feature type="signal peptide" evidence="2">
    <location>
        <begin position="1"/>
        <end position="19"/>
    </location>
</feature>
<feature type="region of interest" description="Disordered" evidence="1">
    <location>
        <begin position="103"/>
        <end position="131"/>
    </location>
</feature>
<name>A0A6A6QH89_9PEZI</name>
<proteinExistence type="predicted"/>
<evidence type="ECO:0000259" key="3">
    <source>
        <dbReference type="Pfam" id="PF25484"/>
    </source>
</evidence>
<dbReference type="Proteomes" id="UP000799750">
    <property type="component" value="Unassembled WGS sequence"/>
</dbReference>
<evidence type="ECO:0000313" key="4">
    <source>
        <dbReference type="EMBL" id="KAF2491571.1"/>
    </source>
</evidence>
<evidence type="ECO:0000256" key="1">
    <source>
        <dbReference type="SAM" id="MobiDB-lite"/>
    </source>
</evidence>
<feature type="chain" id="PRO_5025430197" description="DUF7907 domain-containing protein" evidence="2">
    <location>
        <begin position="20"/>
        <end position="322"/>
    </location>
</feature>
<feature type="compositionally biased region" description="Low complexity" evidence="1">
    <location>
        <begin position="103"/>
        <end position="120"/>
    </location>
</feature>
<keyword evidence="5" id="KW-1185">Reference proteome</keyword>
<evidence type="ECO:0000313" key="5">
    <source>
        <dbReference type="Proteomes" id="UP000799750"/>
    </source>
</evidence>
<dbReference type="AlphaFoldDB" id="A0A6A6QH89"/>
<sequence length="322" mass="33679">MKFSLFALIQLSLLALAHPNRLNEPIHRPRAAASSNSTSAVSTSGIILSTGTSFPTSVILSTGISIPTSIILSTGPTPSNTTTSTPPFANTTFFESYATTTTSSSSFSSSSSSSLTSSTPSPSPTAPGPVSFKLRTALRPTSPSNPSPPHHLANLYLTTFHTGAGTSDPVFAASSSTTFYLNNTSSGGGYGGGTAETVLQVANPAGYIWGFQFTFWPYTGWGDVTLDVSKEAAGGWVVAVVEMGGGSEMEAGRVREEVVVRYEGSGTGVGGGWLVCDWWHAVPQLFFRDPYRDPKFYPAPKSCAEVELVMEFVGDGDITVGG</sequence>
<reference evidence="4" key="1">
    <citation type="journal article" date="2020" name="Stud. Mycol.">
        <title>101 Dothideomycetes genomes: a test case for predicting lifestyles and emergence of pathogens.</title>
        <authorList>
            <person name="Haridas S."/>
            <person name="Albert R."/>
            <person name="Binder M."/>
            <person name="Bloem J."/>
            <person name="Labutti K."/>
            <person name="Salamov A."/>
            <person name="Andreopoulos B."/>
            <person name="Baker S."/>
            <person name="Barry K."/>
            <person name="Bills G."/>
            <person name="Bluhm B."/>
            <person name="Cannon C."/>
            <person name="Castanera R."/>
            <person name="Culley D."/>
            <person name="Daum C."/>
            <person name="Ezra D."/>
            <person name="Gonzalez J."/>
            <person name="Henrissat B."/>
            <person name="Kuo A."/>
            <person name="Liang C."/>
            <person name="Lipzen A."/>
            <person name="Lutzoni F."/>
            <person name="Magnuson J."/>
            <person name="Mondo S."/>
            <person name="Nolan M."/>
            <person name="Ohm R."/>
            <person name="Pangilinan J."/>
            <person name="Park H.-J."/>
            <person name="Ramirez L."/>
            <person name="Alfaro M."/>
            <person name="Sun H."/>
            <person name="Tritt A."/>
            <person name="Yoshinaga Y."/>
            <person name="Zwiers L.-H."/>
            <person name="Turgeon B."/>
            <person name="Goodwin S."/>
            <person name="Spatafora J."/>
            <person name="Crous P."/>
            <person name="Grigoriev I."/>
        </authorList>
    </citation>
    <scope>NUCLEOTIDE SEQUENCE</scope>
    <source>
        <strain evidence="4">CBS 269.34</strain>
    </source>
</reference>
<gene>
    <name evidence="4" type="ORF">BU16DRAFT_621116</name>
</gene>
<protein>
    <recommendedName>
        <fullName evidence="3">DUF7907 domain-containing protein</fullName>
    </recommendedName>
</protein>
<evidence type="ECO:0000256" key="2">
    <source>
        <dbReference type="SAM" id="SignalP"/>
    </source>
</evidence>
<dbReference type="InterPro" id="IPR057229">
    <property type="entry name" value="DUF7907"/>
</dbReference>
<accession>A0A6A6QH89</accession>
<dbReference type="Pfam" id="PF25484">
    <property type="entry name" value="DUF7907"/>
    <property type="match status" value="1"/>
</dbReference>
<dbReference type="EMBL" id="MU004195">
    <property type="protein sequence ID" value="KAF2491571.1"/>
    <property type="molecule type" value="Genomic_DNA"/>
</dbReference>
<feature type="domain" description="DUF7907" evidence="3">
    <location>
        <begin position="131"/>
        <end position="312"/>
    </location>
</feature>
<organism evidence="4 5">
    <name type="scientific">Lophium mytilinum</name>
    <dbReference type="NCBI Taxonomy" id="390894"/>
    <lineage>
        <taxon>Eukaryota</taxon>
        <taxon>Fungi</taxon>
        <taxon>Dikarya</taxon>
        <taxon>Ascomycota</taxon>
        <taxon>Pezizomycotina</taxon>
        <taxon>Dothideomycetes</taxon>
        <taxon>Pleosporomycetidae</taxon>
        <taxon>Mytilinidiales</taxon>
        <taxon>Mytilinidiaceae</taxon>
        <taxon>Lophium</taxon>
    </lineage>
</organism>
<keyword evidence="2" id="KW-0732">Signal</keyword>
<dbReference type="OrthoDB" id="3518533at2759"/>